<keyword evidence="2" id="KW-1185">Reference proteome</keyword>
<dbReference type="RefSeq" id="WP_109683236.1">
    <property type="nucleotide sequence ID" value="NZ_QGGP01000008.1"/>
</dbReference>
<dbReference type="AlphaFoldDB" id="A0A316DHE3"/>
<dbReference type="CDD" id="cd04745">
    <property type="entry name" value="LbH_paaY_like"/>
    <property type="match status" value="1"/>
</dbReference>
<name>A0A316DHE3_9FLAO</name>
<reference evidence="1 2" key="1">
    <citation type="submission" date="2018-05" db="EMBL/GenBank/DDBJ databases">
        <title>Genomic Encyclopedia of Archaeal and Bacterial Type Strains, Phase II (KMG-II): from individual species to whole genera.</title>
        <authorList>
            <person name="Goeker M."/>
        </authorList>
    </citation>
    <scope>NUCLEOTIDE SEQUENCE [LARGE SCALE GENOMIC DNA]</scope>
    <source>
        <strain evidence="1 2">DSM 22637</strain>
    </source>
</reference>
<dbReference type="PANTHER" id="PTHR13061:SF29">
    <property type="entry name" value="GAMMA CARBONIC ANHYDRASE-LIKE 1, MITOCHONDRIAL-RELATED"/>
    <property type="match status" value="1"/>
</dbReference>
<proteinExistence type="predicted"/>
<dbReference type="OrthoDB" id="9803036at2"/>
<dbReference type="Gene3D" id="2.160.10.10">
    <property type="entry name" value="Hexapeptide repeat proteins"/>
    <property type="match status" value="1"/>
</dbReference>
<dbReference type="InterPro" id="IPR050484">
    <property type="entry name" value="Transf_Hexapept/Carb_Anhydrase"/>
</dbReference>
<dbReference type="InterPro" id="IPR001451">
    <property type="entry name" value="Hexapep"/>
</dbReference>
<accession>A0A316DHE3</accession>
<dbReference type="PANTHER" id="PTHR13061">
    <property type="entry name" value="DYNACTIN SUBUNIT P25"/>
    <property type="match status" value="1"/>
</dbReference>
<comment type="caution">
    <text evidence="1">The sequence shown here is derived from an EMBL/GenBank/DDBJ whole genome shotgun (WGS) entry which is preliminary data.</text>
</comment>
<gene>
    <name evidence="1" type="ORF">LX78_02656</name>
</gene>
<dbReference type="InterPro" id="IPR011004">
    <property type="entry name" value="Trimer_LpxA-like_sf"/>
</dbReference>
<dbReference type="Proteomes" id="UP000245430">
    <property type="component" value="Unassembled WGS sequence"/>
</dbReference>
<sequence length="207" mass="22975">MIYSFKNYTPVVHESSFVHPLAAVTGNVIIGRNCYIGPGAAIRGDWGQIILEDGVNVQENCTIHMFPGKSITLKESAHVGHGAIIHGANLGRNCLIGMNSVIMDDAEIGDESIVGAMAFVKAETIIPKRSLVVGNPAKVIKQVSDEMIAWKTRGTQLYQQLPADCHESLKEVEPLREVPENMKMQEDVYKTLREHFLRKQESHIKKK</sequence>
<protein>
    <submittedName>
        <fullName evidence="1">Phenylacetic acid degradation protein</fullName>
    </submittedName>
</protein>
<dbReference type="EMBL" id="QGGP01000008">
    <property type="protein sequence ID" value="PWK17554.1"/>
    <property type="molecule type" value="Genomic_DNA"/>
</dbReference>
<evidence type="ECO:0000313" key="2">
    <source>
        <dbReference type="Proteomes" id="UP000245430"/>
    </source>
</evidence>
<dbReference type="SUPFAM" id="SSF51161">
    <property type="entry name" value="Trimeric LpxA-like enzymes"/>
    <property type="match status" value="1"/>
</dbReference>
<evidence type="ECO:0000313" key="1">
    <source>
        <dbReference type="EMBL" id="PWK17554.1"/>
    </source>
</evidence>
<organism evidence="1 2">
    <name type="scientific">Xanthomarina spongicola</name>
    <dbReference type="NCBI Taxonomy" id="570520"/>
    <lineage>
        <taxon>Bacteria</taxon>
        <taxon>Pseudomonadati</taxon>
        <taxon>Bacteroidota</taxon>
        <taxon>Flavobacteriia</taxon>
        <taxon>Flavobacteriales</taxon>
        <taxon>Flavobacteriaceae</taxon>
        <taxon>Xanthomarina</taxon>
    </lineage>
</organism>
<dbReference type="Pfam" id="PF00132">
    <property type="entry name" value="Hexapep"/>
    <property type="match status" value="2"/>
</dbReference>